<dbReference type="GO" id="GO:0005634">
    <property type="term" value="C:nucleus"/>
    <property type="evidence" value="ECO:0007669"/>
    <property type="project" value="UniProtKB-SubCell"/>
</dbReference>
<accession>A0AA88APB5</accession>
<comment type="caution">
    <text evidence="11">The sequence shown here is derived from an EMBL/GenBank/DDBJ whole genome shotgun (WGS) entry which is preliminary data.</text>
</comment>
<keyword evidence="6" id="KW-0804">Transcription</keyword>
<evidence type="ECO:0000256" key="2">
    <source>
        <dbReference type="ARBA" id="ARBA00022723"/>
    </source>
</evidence>
<evidence type="ECO:0000256" key="7">
    <source>
        <dbReference type="ARBA" id="ARBA00023242"/>
    </source>
</evidence>
<keyword evidence="12" id="KW-1185">Reference proteome</keyword>
<dbReference type="Proteomes" id="UP001187192">
    <property type="component" value="Unassembled WGS sequence"/>
</dbReference>
<dbReference type="SUPFAM" id="SSF57667">
    <property type="entry name" value="beta-beta-alpha zinc fingers"/>
    <property type="match status" value="1"/>
</dbReference>
<organism evidence="11 12">
    <name type="scientific">Ficus carica</name>
    <name type="common">Common fig</name>
    <dbReference type="NCBI Taxonomy" id="3494"/>
    <lineage>
        <taxon>Eukaryota</taxon>
        <taxon>Viridiplantae</taxon>
        <taxon>Streptophyta</taxon>
        <taxon>Embryophyta</taxon>
        <taxon>Tracheophyta</taxon>
        <taxon>Spermatophyta</taxon>
        <taxon>Magnoliopsida</taxon>
        <taxon>eudicotyledons</taxon>
        <taxon>Gunneridae</taxon>
        <taxon>Pentapetalae</taxon>
        <taxon>rosids</taxon>
        <taxon>fabids</taxon>
        <taxon>Rosales</taxon>
        <taxon>Moraceae</taxon>
        <taxon>Ficeae</taxon>
        <taxon>Ficus</taxon>
    </lineage>
</organism>
<dbReference type="InterPro" id="IPR013087">
    <property type="entry name" value="Znf_C2H2_type"/>
</dbReference>
<name>A0AA88APB5_FICCA</name>
<keyword evidence="4" id="KW-0862">Zinc</keyword>
<gene>
    <name evidence="11" type="ORF">TIFTF001_025037</name>
</gene>
<feature type="compositionally biased region" description="Basic and acidic residues" evidence="9">
    <location>
        <begin position="82"/>
        <end position="91"/>
    </location>
</feature>
<dbReference type="EMBL" id="BTGU01000060">
    <property type="protein sequence ID" value="GMN55920.1"/>
    <property type="molecule type" value="Genomic_DNA"/>
</dbReference>
<dbReference type="InterPro" id="IPR052426">
    <property type="entry name" value="Plant_dev_regulator"/>
</dbReference>
<evidence type="ECO:0000256" key="1">
    <source>
        <dbReference type="ARBA" id="ARBA00004123"/>
    </source>
</evidence>
<keyword evidence="5" id="KW-0805">Transcription regulation</keyword>
<evidence type="ECO:0000256" key="6">
    <source>
        <dbReference type="ARBA" id="ARBA00023163"/>
    </source>
</evidence>
<evidence type="ECO:0000256" key="9">
    <source>
        <dbReference type="SAM" id="MobiDB-lite"/>
    </source>
</evidence>
<dbReference type="PROSITE" id="PS50157">
    <property type="entry name" value="ZINC_FINGER_C2H2_2"/>
    <property type="match status" value="1"/>
</dbReference>
<evidence type="ECO:0000313" key="12">
    <source>
        <dbReference type="Proteomes" id="UP001187192"/>
    </source>
</evidence>
<sequence length="155" mass="17221">MLDSNESSATSSPPKNFICPFCNRPFISARSLGSHIKVHRRSITGDYELPVTPPQPENARQRGRVPSKNRHPQNYNPYARPNDLEVFKGGDEQPSAKTSNFLGNYQMPDPTMPAGGPTESAKSSERTVSDLINAGEEVSSKKEENVDLELKLYWS</sequence>
<dbReference type="PANTHER" id="PTHR45801:SF107">
    <property type="entry name" value="TRANSCRIPTIONAL REGULATOR SUPERMAN-LIKE"/>
    <property type="match status" value="1"/>
</dbReference>
<evidence type="ECO:0000256" key="8">
    <source>
        <dbReference type="PROSITE-ProRule" id="PRU00042"/>
    </source>
</evidence>
<keyword evidence="3 8" id="KW-0863">Zinc-finger</keyword>
<evidence type="ECO:0000313" key="11">
    <source>
        <dbReference type="EMBL" id="GMN55920.1"/>
    </source>
</evidence>
<evidence type="ECO:0000256" key="5">
    <source>
        <dbReference type="ARBA" id="ARBA00023015"/>
    </source>
</evidence>
<dbReference type="PROSITE" id="PS00028">
    <property type="entry name" value="ZINC_FINGER_C2H2_1"/>
    <property type="match status" value="1"/>
</dbReference>
<dbReference type="SMART" id="SM00355">
    <property type="entry name" value="ZnF_C2H2"/>
    <property type="match status" value="1"/>
</dbReference>
<evidence type="ECO:0000256" key="3">
    <source>
        <dbReference type="ARBA" id="ARBA00022771"/>
    </source>
</evidence>
<comment type="subcellular location">
    <subcellularLocation>
        <location evidence="1">Nucleus</location>
    </subcellularLocation>
</comment>
<evidence type="ECO:0000259" key="10">
    <source>
        <dbReference type="PROSITE" id="PS50157"/>
    </source>
</evidence>
<evidence type="ECO:0000256" key="4">
    <source>
        <dbReference type="ARBA" id="ARBA00022833"/>
    </source>
</evidence>
<dbReference type="AlphaFoldDB" id="A0AA88APB5"/>
<feature type="region of interest" description="Disordered" evidence="9">
    <location>
        <begin position="46"/>
        <end position="127"/>
    </location>
</feature>
<reference evidence="11" key="1">
    <citation type="submission" date="2023-07" db="EMBL/GenBank/DDBJ databases">
        <title>draft genome sequence of fig (Ficus carica).</title>
        <authorList>
            <person name="Takahashi T."/>
            <person name="Nishimura K."/>
        </authorList>
    </citation>
    <scope>NUCLEOTIDE SEQUENCE</scope>
</reference>
<feature type="compositionally biased region" description="Basic residues" evidence="9">
    <location>
        <begin position="61"/>
        <end position="71"/>
    </location>
</feature>
<dbReference type="PANTHER" id="PTHR45801">
    <property type="entry name" value="OS07G0101800 PROTEIN"/>
    <property type="match status" value="1"/>
</dbReference>
<dbReference type="GO" id="GO:0008270">
    <property type="term" value="F:zinc ion binding"/>
    <property type="evidence" value="ECO:0007669"/>
    <property type="project" value="UniProtKB-KW"/>
</dbReference>
<keyword evidence="2" id="KW-0479">Metal-binding</keyword>
<feature type="domain" description="C2H2-type" evidence="10">
    <location>
        <begin position="17"/>
        <end position="39"/>
    </location>
</feature>
<proteinExistence type="predicted"/>
<dbReference type="InterPro" id="IPR036236">
    <property type="entry name" value="Znf_C2H2_sf"/>
</dbReference>
<protein>
    <recommendedName>
        <fullName evidence="10">C2H2-type domain-containing protein</fullName>
    </recommendedName>
</protein>
<keyword evidence="7" id="KW-0539">Nucleus</keyword>